<keyword evidence="10" id="KW-0479">Metal-binding</keyword>
<comment type="subcellular location">
    <subcellularLocation>
        <location evidence="10">Cytoplasm</location>
    </subcellularLocation>
</comment>
<dbReference type="EMBL" id="SRJD01000002">
    <property type="protein sequence ID" value="TGA99782.1"/>
    <property type="molecule type" value="Genomic_DNA"/>
</dbReference>
<dbReference type="FunFam" id="3.40.50.620:FF:000095">
    <property type="entry name" value="Phosphoadenosine phosphosulfate reductase"/>
    <property type="match status" value="1"/>
</dbReference>
<evidence type="ECO:0000256" key="6">
    <source>
        <dbReference type="ARBA" id="ARBA00024386"/>
    </source>
</evidence>
<dbReference type="GO" id="GO:0070814">
    <property type="term" value="P:hydrogen sulfide biosynthetic process"/>
    <property type="evidence" value="ECO:0007669"/>
    <property type="project" value="UniProtKB-UniRule"/>
</dbReference>
<dbReference type="GO" id="GO:0004604">
    <property type="term" value="F:phosphoadenylyl-sulfate reductase (thioredoxin) activity"/>
    <property type="evidence" value="ECO:0007669"/>
    <property type="project" value="UniProtKB-UniRule"/>
</dbReference>
<dbReference type="GO" id="GO:0019379">
    <property type="term" value="P:sulfate assimilation, phosphoadenylyl sulfate reduction by phosphoadenylyl-sulfate reductase (thioredoxin)"/>
    <property type="evidence" value="ECO:0007669"/>
    <property type="project" value="UniProtKB-UniRule"/>
</dbReference>
<comment type="catalytic activity">
    <reaction evidence="10">
        <text>[thioredoxin]-disulfide + sulfite + AMP + 2 H(+) = adenosine 5'-phosphosulfate + [thioredoxin]-dithiol</text>
        <dbReference type="Rhea" id="RHEA:21976"/>
        <dbReference type="Rhea" id="RHEA-COMP:10698"/>
        <dbReference type="Rhea" id="RHEA-COMP:10700"/>
        <dbReference type="ChEBI" id="CHEBI:15378"/>
        <dbReference type="ChEBI" id="CHEBI:17359"/>
        <dbReference type="ChEBI" id="CHEBI:29950"/>
        <dbReference type="ChEBI" id="CHEBI:50058"/>
        <dbReference type="ChEBI" id="CHEBI:58243"/>
        <dbReference type="ChEBI" id="CHEBI:456215"/>
        <dbReference type="EC" id="1.8.4.10"/>
    </reaction>
</comment>
<dbReference type="GO" id="GO:0019344">
    <property type="term" value="P:cysteine biosynthetic process"/>
    <property type="evidence" value="ECO:0007669"/>
    <property type="project" value="InterPro"/>
</dbReference>
<dbReference type="GO" id="GO:0051539">
    <property type="term" value="F:4 iron, 4 sulfur cluster binding"/>
    <property type="evidence" value="ECO:0007669"/>
    <property type="project" value="UniProtKB-UniRule"/>
</dbReference>
<proteinExistence type="inferred from homology"/>
<feature type="active site" description="Nucleophile; cysteine thiosulfonate intermediate" evidence="10">
    <location>
        <position position="234"/>
    </location>
</feature>
<comment type="caution">
    <text evidence="12">The sequence shown here is derived from an EMBL/GenBank/DDBJ whole genome shotgun (WGS) entry which is preliminary data.</text>
</comment>
<feature type="binding site" evidence="10">
    <location>
        <position position="208"/>
    </location>
    <ligand>
        <name>[4Fe-4S] cluster</name>
        <dbReference type="ChEBI" id="CHEBI:49883"/>
    </ligand>
</feature>
<dbReference type="Gene3D" id="3.40.50.620">
    <property type="entry name" value="HUPs"/>
    <property type="match status" value="1"/>
</dbReference>
<evidence type="ECO:0000256" key="1">
    <source>
        <dbReference type="ARBA" id="ARBA00009732"/>
    </source>
</evidence>
<comment type="cofactor">
    <cofactor evidence="10">
        <name>[4Fe-4S] cluster</name>
        <dbReference type="ChEBI" id="CHEBI:49883"/>
    </cofactor>
    <text evidence="10">Binds 1 [4Fe-4S] cluster per subunit.</text>
</comment>
<dbReference type="InterPro" id="IPR014729">
    <property type="entry name" value="Rossmann-like_a/b/a_fold"/>
</dbReference>
<dbReference type="GO" id="GO:0005737">
    <property type="term" value="C:cytoplasm"/>
    <property type="evidence" value="ECO:0007669"/>
    <property type="project" value="UniProtKB-SubCell"/>
</dbReference>
<evidence type="ECO:0000256" key="5">
    <source>
        <dbReference type="ARBA" id="ARBA00024327"/>
    </source>
</evidence>
<keyword evidence="13" id="KW-1185">Reference proteome</keyword>
<organism evidence="12 13">
    <name type="scientific">Sporolactobacillus shoreae</name>
    <dbReference type="NCBI Taxonomy" id="1465501"/>
    <lineage>
        <taxon>Bacteria</taxon>
        <taxon>Bacillati</taxon>
        <taxon>Bacillota</taxon>
        <taxon>Bacilli</taxon>
        <taxon>Bacillales</taxon>
        <taxon>Sporolactobacillaceae</taxon>
        <taxon>Sporolactobacillus</taxon>
    </lineage>
</organism>
<dbReference type="PANTHER" id="PTHR46509:SF1">
    <property type="entry name" value="PHOSPHOADENOSINE PHOSPHOSULFATE REDUCTASE"/>
    <property type="match status" value="1"/>
</dbReference>
<keyword evidence="2 10" id="KW-0963">Cytoplasm</keyword>
<dbReference type="Pfam" id="PF01507">
    <property type="entry name" value="PAPS_reduct"/>
    <property type="match status" value="1"/>
</dbReference>
<evidence type="ECO:0000256" key="2">
    <source>
        <dbReference type="ARBA" id="ARBA00022490"/>
    </source>
</evidence>
<evidence type="ECO:0000256" key="10">
    <source>
        <dbReference type="HAMAP-Rule" id="MF_00063"/>
    </source>
</evidence>
<evidence type="ECO:0000256" key="9">
    <source>
        <dbReference type="ARBA" id="ARBA00032041"/>
    </source>
</evidence>
<gene>
    <name evidence="10" type="primary">cysH</name>
    <name evidence="12" type="ORF">E4665_02185</name>
</gene>
<protein>
    <recommendedName>
        <fullName evidence="7 10">Adenosine 5'-phosphosulfate reductase</fullName>
        <shortName evidence="10">APS reductase</shortName>
        <ecNumber evidence="6 10">1.8.4.10</ecNumber>
    </recommendedName>
    <alternativeName>
        <fullName evidence="9 10">5'-adenylylsulfate reductase</fullName>
    </alternativeName>
    <alternativeName>
        <fullName evidence="8 10">Thioredoxin-dependent 5'-adenylylsulfate reductase</fullName>
    </alternativeName>
</protein>
<dbReference type="NCBIfam" id="TIGR00434">
    <property type="entry name" value="cysH"/>
    <property type="match status" value="1"/>
</dbReference>
<evidence type="ECO:0000259" key="11">
    <source>
        <dbReference type="Pfam" id="PF01507"/>
    </source>
</evidence>
<evidence type="ECO:0000256" key="3">
    <source>
        <dbReference type="ARBA" id="ARBA00023002"/>
    </source>
</evidence>
<comment type="function">
    <text evidence="4 10">Catalyzes the formation of sulfite from adenosine 5'-phosphosulfate (APS) using thioredoxin as an electron donor.</text>
</comment>
<dbReference type="HAMAP" id="MF_00063">
    <property type="entry name" value="CysH"/>
    <property type="match status" value="1"/>
</dbReference>
<keyword evidence="3 10" id="KW-0560">Oxidoreductase</keyword>
<dbReference type="AlphaFoldDB" id="A0A4Z0GTZ6"/>
<dbReference type="SUPFAM" id="SSF52402">
    <property type="entry name" value="Adenine nucleotide alpha hydrolases-like"/>
    <property type="match status" value="1"/>
</dbReference>
<evidence type="ECO:0000256" key="8">
    <source>
        <dbReference type="ARBA" id="ARBA00030894"/>
    </source>
</evidence>
<feature type="binding site" evidence="10">
    <location>
        <position position="125"/>
    </location>
    <ligand>
        <name>[4Fe-4S] cluster</name>
        <dbReference type="ChEBI" id="CHEBI:49883"/>
    </ligand>
</feature>
<dbReference type="GO" id="GO:0046872">
    <property type="term" value="F:metal ion binding"/>
    <property type="evidence" value="ECO:0007669"/>
    <property type="project" value="UniProtKB-KW"/>
</dbReference>
<evidence type="ECO:0000313" key="13">
    <source>
        <dbReference type="Proteomes" id="UP000298347"/>
    </source>
</evidence>
<comment type="pathway">
    <text evidence="5 10">Sulfur metabolism; hydrogen sulfide biosynthesis; sulfite from sulfate.</text>
</comment>
<dbReference type="GO" id="GO:0043866">
    <property type="term" value="F:adenylyl-sulfate reductase (thioredoxin) activity"/>
    <property type="evidence" value="ECO:0007669"/>
    <property type="project" value="UniProtKB-EC"/>
</dbReference>
<dbReference type="InterPro" id="IPR004511">
    <property type="entry name" value="PAPS/APS_Rdtase"/>
</dbReference>
<dbReference type="PIRSF" id="PIRSF000857">
    <property type="entry name" value="PAPS_reductase"/>
    <property type="match status" value="1"/>
</dbReference>
<dbReference type="InterPro" id="IPR002500">
    <property type="entry name" value="PAPS_reduct_dom"/>
</dbReference>
<dbReference type="PANTHER" id="PTHR46509">
    <property type="entry name" value="PHOSPHOADENOSINE PHOSPHOSULFATE REDUCTASE"/>
    <property type="match status" value="1"/>
</dbReference>
<feature type="domain" description="Phosphoadenosine phosphosulphate reductase" evidence="11">
    <location>
        <begin position="43"/>
        <end position="214"/>
    </location>
</feature>
<comment type="similarity">
    <text evidence="1 10">Belongs to the PAPS reductase family. CysH subfamily.</text>
</comment>
<keyword evidence="10" id="KW-0408">Iron</keyword>
<dbReference type="Proteomes" id="UP000298347">
    <property type="component" value="Unassembled WGS sequence"/>
</dbReference>
<dbReference type="InterPro" id="IPR011798">
    <property type="entry name" value="APS_reductase"/>
</dbReference>
<evidence type="ECO:0000256" key="7">
    <source>
        <dbReference type="ARBA" id="ARBA00029514"/>
    </source>
</evidence>
<accession>A0A4Z0GTZ6</accession>
<reference evidence="12 13" key="1">
    <citation type="journal article" date="2015" name="Int. J. Syst. Evol. Microbiol.">
        <title>Sporolactobacillus shoreae sp. nov. and Sporolactobacillus spathodeae sp. nov., two spore-forming lactic acid bacteria isolated from tree barks in Thailand.</title>
        <authorList>
            <person name="Thamacharoensuk T."/>
            <person name="Kitahara M."/>
            <person name="Ohkuma M."/>
            <person name="Thongchul N."/>
            <person name="Tanasupawat S."/>
        </authorList>
    </citation>
    <scope>NUCLEOTIDE SEQUENCE [LARGE SCALE GENOMIC DNA]</scope>
    <source>
        <strain evidence="12 13">BK92</strain>
    </source>
</reference>
<evidence type="ECO:0000313" key="12">
    <source>
        <dbReference type="EMBL" id="TGA99782.1"/>
    </source>
</evidence>
<feature type="binding site" evidence="10">
    <location>
        <position position="126"/>
    </location>
    <ligand>
        <name>[4Fe-4S] cluster</name>
        <dbReference type="ChEBI" id="CHEBI:49883"/>
    </ligand>
</feature>
<keyword evidence="10" id="KW-0411">Iron-sulfur</keyword>
<dbReference type="CDD" id="cd23945">
    <property type="entry name" value="PAPS_reductase"/>
    <property type="match status" value="1"/>
</dbReference>
<dbReference type="EC" id="1.8.4.10" evidence="6 10"/>
<dbReference type="NCBIfam" id="NF002537">
    <property type="entry name" value="PRK02090.1"/>
    <property type="match status" value="1"/>
</dbReference>
<sequence length="245" mass="28812">MAQDLLSYAHWSEQLLPELSSETAYKGAQQVLRWAYDTYGERVAYSCSFGVEGIVLIDLIHQVKKDATIIFLDTNFHFKETYELVDRVEARYPELKIIRQKPDLTPEEQAAKYGEKLWTRRPDLCCQLRKVDPLRKRLKNYDAWISGLRHEQSPMRRNVQFINKDEKFSSVKICPLIHWTWQDVWDYVRDHDLPYNPLHDRNYPSIGCAYCTAPVKPGEDQRAGRWSAFDKTECGLHLKNSVRES</sequence>
<dbReference type="OrthoDB" id="9772604at2"/>
<name>A0A4Z0GTZ6_9BACL</name>
<dbReference type="NCBIfam" id="TIGR02055">
    <property type="entry name" value="APS_reductase"/>
    <property type="match status" value="1"/>
</dbReference>
<feature type="binding site" evidence="10">
    <location>
        <position position="211"/>
    </location>
    <ligand>
        <name>[4Fe-4S] cluster</name>
        <dbReference type="ChEBI" id="CHEBI:49883"/>
    </ligand>
</feature>
<evidence type="ECO:0000256" key="4">
    <source>
        <dbReference type="ARBA" id="ARBA00024298"/>
    </source>
</evidence>